<protein>
    <recommendedName>
        <fullName evidence="4">DUF664 domain-containing protein</fullName>
    </recommendedName>
</protein>
<sequence length="138" mass="14162">MPGGACSSPGSGGAFSLPERRVPVRAGSAPAIGGSEAAAAVPSGTAPLGLVKHLTSVERATFLGEEVSAAGVVDAYREAVRRANGVLDEHTDPAAPVPRPGRPAPSLRWALAHMLEENGRHTGHADILREFLDGRTGR</sequence>
<dbReference type="SUPFAM" id="SSF109854">
    <property type="entry name" value="DinB/YfiT-like putative metalloenzymes"/>
    <property type="match status" value="1"/>
</dbReference>
<dbReference type="OrthoDB" id="4548523at2"/>
<dbReference type="Gene3D" id="1.20.120.450">
    <property type="entry name" value="dinb family like domain"/>
    <property type="match status" value="1"/>
</dbReference>
<dbReference type="AlphaFoldDB" id="A0A1H9K853"/>
<dbReference type="InterPro" id="IPR034660">
    <property type="entry name" value="DinB/YfiT-like"/>
</dbReference>
<accession>A0A1H9K853</accession>
<evidence type="ECO:0000313" key="3">
    <source>
        <dbReference type="Proteomes" id="UP000199352"/>
    </source>
</evidence>
<gene>
    <name evidence="2" type="ORF">SAMN05216188_106344</name>
</gene>
<dbReference type="Pfam" id="PF04978">
    <property type="entry name" value="MST"/>
    <property type="match status" value="1"/>
</dbReference>
<evidence type="ECO:0000313" key="2">
    <source>
        <dbReference type="EMBL" id="SEQ95406.1"/>
    </source>
</evidence>
<reference evidence="3" key="1">
    <citation type="submission" date="2016-10" db="EMBL/GenBank/DDBJ databases">
        <authorList>
            <person name="Varghese N."/>
            <person name="Submissions S."/>
        </authorList>
    </citation>
    <scope>NUCLEOTIDE SEQUENCE [LARGE SCALE GENOMIC DNA]</scope>
    <source>
        <strain evidence="3">CGMCC 4.3525</strain>
    </source>
</reference>
<keyword evidence="3" id="KW-1185">Reference proteome</keyword>
<evidence type="ECO:0000256" key="1">
    <source>
        <dbReference type="SAM" id="MobiDB-lite"/>
    </source>
</evidence>
<name>A0A1H9K853_9PSEU</name>
<organism evidence="2 3">
    <name type="scientific">Lentzea xinjiangensis</name>
    <dbReference type="NCBI Taxonomy" id="402600"/>
    <lineage>
        <taxon>Bacteria</taxon>
        <taxon>Bacillati</taxon>
        <taxon>Actinomycetota</taxon>
        <taxon>Actinomycetes</taxon>
        <taxon>Pseudonocardiales</taxon>
        <taxon>Pseudonocardiaceae</taxon>
        <taxon>Lentzea</taxon>
    </lineage>
</organism>
<dbReference type="InterPro" id="IPR007061">
    <property type="entry name" value="MST-like"/>
</dbReference>
<dbReference type="STRING" id="402600.SAMN05216188_106344"/>
<dbReference type="Proteomes" id="UP000199352">
    <property type="component" value="Unassembled WGS sequence"/>
</dbReference>
<feature type="region of interest" description="Disordered" evidence="1">
    <location>
        <begin position="1"/>
        <end position="21"/>
    </location>
</feature>
<evidence type="ECO:0008006" key="4">
    <source>
        <dbReference type="Google" id="ProtNLM"/>
    </source>
</evidence>
<proteinExistence type="predicted"/>
<dbReference type="EMBL" id="FOFR01000006">
    <property type="protein sequence ID" value="SEQ95406.1"/>
    <property type="molecule type" value="Genomic_DNA"/>
</dbReference>